<feature type="compositionally biased region" description="Polar residues" evidence="1">
    <location>
        <begin position="127"/>
        <end position="140"/>
    </location>
</feature>
<feature type="region of interest" description="Disordered" evidence="1">
    <location>
        <begin position="1"/>
        <end position="21"/>
    </location>
</feature>
<sequence>MASEKREADGLIDEPQALAPKQQKTFTQIPNFHKPLKIVIVNRRARPDTTKTTAPPHLPSTSPSKLELASKKRKADTLVKDMRALAKHIQKKHKPATKFAKTSTPSRKPLKIVIVNRRKPKGKDNSESVNENGTEDNLNSNRPRLTFLDLPRELRQSILLLARPWRTAWIEERKWMNKTISIFKEVHPRLLEDVEYVKERWIRLLTDELKGAGFTWESLKSEEKLLVSMTMFHNMRIGRACEGDSGTHVITPEQQRPKASFLSLPHKLRQSILLQTERHHDSWAMHRTWIQQTAATLRTVHPDIVDDVTHVEDKWMDASAKELKMVFGEDTDWEGFERRQQVLGSNGYLSYYRRGPRRD</sequence>
<evidence type="ECO:0000313" key="2">
    <source>
        <dbReference type="EMBL" id="KAE9986825.1"/>
    </source>
</evidence>
<proteinExistence type="predicted"/>
<name>A0A8H3VDN9_VENIN</name>
<protein>
    <submittedName>
        <fullName evidence="2">Uncharacterized protein</fullName>
    </submittedName>
</protein>
<evidence type="ECO:0000313" key="3">
    <source>
        <dbReference type="Proteomes" id="UP000447873"/>
    </source>
</evidence>
<feature type="region of interest" description="Disordered" evidence="1">
    <location>
        <begin position="42"/>
        <end position="70"/>
    </location>
</feature>
<evidence type="ECO:0000256" key="1">
    <source>
        <dbReference type="SAM" id="MobiDB-lite"/>
    </source>
</evidence>
<comment type="caution">
    <text evidence="2">The sequence shown here is derived from an EMBL/GenBank/DDBJ whole genome shotgun (WGS) entry which is preliminary data.</text>
</comment>
<dbReference type="Proteomes" id="UP000447873">
    <property type="component" value="Unassembled WGS sequence"/>
</dbReference>
<dbReference type="EMBL" id="WNWS01000025">
    <property type="protein sequence ID" value="KAE9986825.1"/>
    <property type="molecule type" value="Genomic_DNA"/>
</dbReference>
<accession>A0A8H3VDN9</accession>
<organism evidence="2 3">
    <name type="scientific">Venturia inaequalis</name>
    <name type="common">Apple scab fungus</name>
    <dbReference type="NCBI Taxonomy" id="5025"/>
    <lineage>
        <taxon>Eukaryota</taxon>
        <taxon>Fungi</taxon>
        <taxon>Dikarya</taxon>
        <taxon>Ascomycota</taxon>
        <taxon>Pezizomycotina</taxon>
        <taxon>Dothideomycetes</taxon>
        <taxon>Pleosporomycetidae</taxon>
        <taxon>Venturiales</taxon>
        <taxon>Venturiaceae</taxon>
        <taxon>Venturia</taxon>
    </lineage>
</organism>
<gene>
    <name evidence="2" type="ORF">EG328_004544</name>
</gene>
<feature type="region of interest" description="Disordered" evidence="1">
    <location>
        <begin position="117"/>
        <end position="140"/>
    </location>
</feature>
<reference evidence="2 3" key="1">
    <citation type="submission" date="2018-12" db="EMBL/GenBank/DDBJ databases">
        <title>Venturia inaequalis Genome Resource.</title>
        <authorList>
            <person name="Lichtner F.J."/>
        </authorList>
    </citation>
    <scope>NUCLEOTIDE SEQUENCE [LARGE SCALE GENOMIC DNA]</scope>
    <source>
        <strain evidence="2 3">120213</strain>
    </source>
</reference>
<dbReference type="AlphaFoldDB" id="A0A8H3VDN9"/>